<proteinExistence type="predicted"/>
<dbReference type="Proteomes" id="UP001232343">
    <property type="component" value="Unassembled WGS sequence"/>
</dbReference>
<name>A0ABU0CYN3_9BACI</name>
<reference evidence="1 2" key="1">
    <citation type="submission" date="2023-07" db="EMBL/GenBank/DDBJ databases">
        <title>Genomic Encyclopedia of Type Strains, Phase IV (KMG-IV): sequencing the most valuable type-strain genomes for metagenomic binning, comparative biology and taxonomic classification.</title>
        <authorList>
            <person name="Goeker M."/>
        </authorList>
    </citation>
    <scope>NUCLEOTIDE SEQUENCE [LARGE SCALE GENOMIC DNA]</scope>
    <source>
        <strain evidence="1 2">DSM 27848</strain>
    </source>
</reference>
<dbReference type="EMBL" id="JAUSUO010000001">
    <property type="protein sequence ID" value="MDQ0341266.1"/>
    <property type="molecule type" value="Genomic_DNA"/>
</dbReference>
<organism evidence="1 2">
    <name type="scientific">Lederbergia wuyishanensis</name>
    <dbReference type="NCBI Taxonomy" id="1347903"/>
    <lineage>
        <taxon>Bacteria</taxon>
        <taxon>Bacillati</taxon>
        <taxon>Bacillota</taxon>
        <taxon>Bacilli</taxon>
        <taxon>Bacillales</taxon>
        <taxon>Bacillaceae</taxon>
        <taxon>Lederbergia</taxon>
    </lineage>
</organism>
<keyword evidence="2" id="KW-1185">Reference proteome</keyword>
<evidence type="ECO:0000313" key="2">
    <source>
        <dbReference type="Proteomes" id="UP001232343"/>
    </source>
</evidence>
<accession>A0ABU0CYN3</accession>
<evidence type="ECO:0000313" key="1">
    <source>
        <dbReference type="EMBL" id="MDQ0341266.1"/>
    </source>
</evidence>
<sequence length="50" mass="5903">MAIKHKKADSKEDLPFYVYKISIYEENNKMVIKMLIVRNTLGWRSSGISR</sequence>
<gene>
    <name evidence="1" type="ORF">J2S14_000059</name>
</gene>
<comment type="caution">
    <text evidence="1">The sequence shown here is derived from an EMBL/GenBank/DDBJ whole genome shotgun (WGS) entry which is preliminary data.</text>
</comment>
<protein>
    <submittedName>
        <fullName evidence="1">Uncharacterized protein</fullName>
    </submittedName>
</protein>